<dbReference type="Proteomes" id="UP001178461">
    <property type="component" value="Chromosome 5"/>
</dbReference>
<dbReference type="EMBL" id="OX395130">
    <property type="protein sequence ID" value="CAI5774648.1"/>
    <property type="molecule type" value="Genomic_DNA"/>
</dbReference>
<dbReference type="AlphaFoldDB" id="A0AA35KD29"/>
<reference evidence="1" key="1">
    <citation type="submission" date="2022-12" db="EMBL/GenBank/DDBJ databases">
        <authorList>
            <person name="Alioto T."/>
            <person name="Alioto T."/>
            <person name="Gomez Garrido J."/>
        </authorList>
    </citation>
    <scope>NUCLEOTIDE SEQUENCE</scope>
</reference>
<evidence type="ECO:0000313" key="1">
    <source>
        <dbReference type="EMBL" id="CAI5774648.1"/>
    </source>
</evidence>
<proteinExistence type="predicted"/>
<organism evidence="1 2">
    <name type="scientific">Podarcis lilfordi</name>
    <name type="common">Lilford's wall lizard</name>
    <dbReference type="NCBI Taxonomy" id="74358"/>
    <lineage>
        <taxon>Eukaryota</taxon>
        <taxon>Metazoa</taxon>
        <taxon>Chordata</taxon>
        <taxon>Craniata</taxon>
        <taxon>Vertebrata</taxon>
        <taxon>Euteleostomi</taxon>
        <taxon>Lepidosauria</taxon>
        <taxon>Squamata</taxon>
        <taxon>Bifurcata</taxon>
        <taxon>Unidentata</taxon>
        <taxon>Episquamata</taxon>
        <taxon>Laterata</taxon>
        <taxon>Lacertibaenia</taxon>
        <taxon>Lacertidae</taxon>
        <taxon>Podarcis</taxon>
    </lineage>
</organism>
<gene>
    <name evidence="1" type="ORF">PODLI_1B032906</name>
</gene>
<evidence type="ECO:0000313" key="2">
    <source>
        <dbReference type="Proteomes" id="UP001178461"/>
    </source>
</evidence>
<sequence length="90" mass="9958">MTAIQTCSDLLAAVGNAPMCLMPALSTRGGFDNEVLARERDTYVHLFFTLAEQREASEFVMRLINNVRAQCRYIPGAFNAVPLIRPPDVA</sequence>
<name>A0AA35KD29_9SAUR</name>
<protein>
    <submittedName>
        <fullName evidence="1">Uncharacterized protein</fullName>
    </submittedName>
</protein>
<accession>A0AA35KD29</accession>
<keyword evidence="2" id="KW-1185">Reference proteome</keyword>